<dbReference type="PROSITE" id="PS00028">
    <property type="entry name" value="ZINC_FINGER_C2H2_1"/>
    <property type="match status" value="1"/>
</dbReference>
<evidence type="ECO:0000256" key="4">
    <source>
        <dbReference type="ARBA" id="ARBA00023163"/>
    </source>
</evidence>
<keyword evidence="6" id="KW-0863">Zinc-finger</keyword>
<dbReference type="InterPro" id="IPR001138">
    <property type="entry name" value="Zn2Cys6_DnaBD"/>
</dbReference>
<evidence type="ECO:0000256" key="5">
    <source>
        <dbReference type="ARBA" id="ARBA00023242"/>
    </source>
</evidence>
<dbReference type="PROSITE" id="PS50048">
    <property type="entry name" value="ZN2_CY6_FUNGAL_2"/>
    <property type="match status" value="1"/>
</dbReference>
<dbReference type="CDD" id="cd12148">
    <property type="entry name" value="fungal_TF_MHR"/>
    <property type="match status" value="1"/>
</dbReference>
<dbReference type="Pfam" id="PF04082">
    <property type="entry name" value="Fungal_trans"/>
    <property type="match status" value="1"/>
</dbReference>
<dbReference type="Pfam" id="PF00172">
    <property type="entry name" value="Zn_clus"/>
    <property type="match status" value="1"/>
</dbReference>
<evidence type="ECO:0000313" key="10">
    <source>
        <dbReference type="EMBL" id="KAF4624958.1"/>
    </source>
</evidence>
<dbReference type="InterPro" id="IPR013087">
    <property type="entry name" value="Znf_C2H2_type"/>
</dbReference>
<dbReference type="GO" id="GO:0008270">
    <property type="term" value="F:zinc ion binding"/>
    <property type="evidence" value="ECO:0007669"/>
    <property type="project" value="UniProtKB-KW"/>
</dbReference>
<dbReference type="SMART" id="SM00066">
    <property type="entry name" value="GAL4"/>
    <property type="match status" value="1"/>
</dbReference>
<dbReference type="PROSITE" id="PS50157">
    <property type="entry name" value="ZINC_FINGER_C2H2_2"/>
    <property type="match status" value="2"/>
</dbReference>
<sequence length="770" mass="87401">MLGIGGPTLVVQGVSRTSDDSQDPDEVATASHHLLFWREQKILKIFSALGPEGWKKSSVGAEKRYPWRFQRFPAAAQSTLSTLQSALELGLAVPGVPASREPSSSLSQPSYEPWSTTPNKLLLVNGSPFHHNGSIKMEAQSLSTCNQCGKKFQRKAHLLRHQQQHSGDRPYSCKFCSKTFKRSDVLRDHFSRCERRGNSAIPNSLERGRKRHACDECSRLKVKCDNNVPCRKCKEFGRTCVKSRPAAAASSPEDTPSTASRSTPDLAPSDRNSIGFLLNCPSEADFMHEYPKSTTLSPNTRAADFQNLMNLGSATYEPLASKINGAVPAYQGFNPLIQENNLDVMLSNLEFDTFERQTHNWQMPGENLILWSGHDGLFLDRNVLDQRAFDIREKLKYTAASQNPPNWSSKELLDAVEMITADSIAANINLYFRHWHKHGPMVHEATFNPCTAAFPLLLALMSIGGMYSKEAADVAKLKLLLDTIECYVFSIPGISDEYDSPGRTYVIQGEAASIEWQQYQLEELQGAYLMIVLQFWTGNHIARIRIFHHLELQTVQHSPAYQVKDQQSFSTWIRKESFIRLATLATMLDHAFGIFNNVSPRFQWAEIDLPFPSDDRYFNAKNYDDLVAQSLYPQNKMKIKDAYLVLFAPAERAQEDLQILRSGNLTPLDMQMLIHYLYTHVWKCTFSNPMASLLTTNLQDLLLPFKTAMHNWRTIWDEIKHSVPDSEWNKLGFQRTAEIYFDAVHQSSKYSRRKRASSPQYRVIAKRATI</sequence>
<dbReference type="OrthoDB" id="10018191at2759"/>
<dbReference type="InterPro" id="IPR036864">
    <property type="entry name" value="Zn2-C6_fun-type_DNA-bd_sf"/>
</dbReference>
<keyword evidence="3" id="KW-0805">Transcription regulation</keyword>
<dbReference type="SMART" id="SM00355">
    <property type="entry name" value="ZnF_C2H2"/>
    <property type="match status" value="2"/>
</dbReference>
<dbReference type="GO" id="GO:0003677">
    <property type="term" value="F:DNA binding"/>
    <property type="evidence" value="ECO:0007669"/>
    <property type="project" value="InterPro"/>
</dbReference>
<keyword evidence="4" id="KW-0804">Transcription</keyword>
<dbReference type="Gene3D" id="4.10.240.10">
    <property type="entry name" value="Zn(2)-C6 fungal-type DNA-binding domain"/>
    <property type="match status" value="1"/>
</dbReference>
<dbReference type="EMBL" id="JAAMPI010001506">
    <property type="protein sequence ID" value="KAF4624958.1"/>
    <property type="molecule type" value="Genomic_DNA"/>
</dbReference>
<dbReference type="Proteomes" id="UP000566819">
    <property type="component" value="Unassembled WGS sequence"/>
</dbReference>
<dbReference type="PROSITE" id="PS00463">
    <property type="entry name" value="ZN2_CY6_FUNGAL_1"/>
    <property type="match status" value="1"/>
</dbReference>
<protein>
    <submittedName>
        <fullName evidence="10">Uncharacterized protein</fullName>
    </submittedName>
</protein>
<reference evidence="10 11" key="1">
    <citation type="submission" date="2020-03" db="EMBL/GenBank/DDBJ databases">
        <title>Draft Genome Sequence of Cudoniella acicularis.</title>
        <authorList>
            <person name="Buettner E."/>
            <person name="Kellner H."/>
        </authorList>
    </citation>
    <scope>NUCLEOTIDE SEQUENCE [LARGE SCALE GENOMIC DNA]</scope>
    <source>
        <strain evidence="10 11">DSM 108380</strain>
    </source>
</reference>
<dbReference type="GO" id="GO:0006351">
    <property type="term" value="P:DNA-templated transcription"/>
    <property type="evidence" value="ECO:0007669"/>
    <property type="project" value="InterPro"/>
</dbReference>
<dbReference type="AlphaFoldDB" id="A0A8H4VW98"/>
<dbReference type="GO" id="GO:0000981">
    <property type="term" value="F:DNA-binding transcription factor activity, RNA polymerase II-specific"/>
    <property type="evidence" value="ECO:0007669"/>
    <property type="project" value="InterPro"/>
</dbReference>
<dbReference type="InterPro" id="IPR036236">
    <property type="entry name" value="Znf_C2H2_sf"/>
</dbReference>
<keyword evidence="1" id="KW-0479">Metal-binding</keyword>
<feature type="compositionally biased region" description="Polar residues" evidence="7">
    <location>
        <begin position="252"/>
        <end position="263"/>
    </location>
</feature>
<evidence type="ECO:0000256" key="3">
    <source>
        <dbReference type="ARBA" id="ARBA00023015"/>
    </source>
</evidence>
<dbReference type="PANTHER" id="PTHR47660:SF2">
    <property type="entry name" value="TRANSCRIPTION FACTOR WITH C2H2 AND ZN(2)-CYS(6) DNA BINDING DOMAIN (EUROFUNG)"/>
    <property type="match status" value="1"/>
</dbReference>
<dbReference type="SUPFAM" id="SSF57701">
    <property type="entry name" value="Zn2/Cys6 DNA-binding domain"/>
    <property type="match status" value="1"/>
</dbReference>
<evidence type="ECO:0000256" key="6">
    <source>
        <dbReference type="PROSITE-ProRule" id="PRU00042"/>
    </source>
</evidence>
<evidence type="ECO:0000256" key="2">
    <source>
        <dbReference type="ARBA" id="ARBA00022833"/>
    </source>
</evidence>
<comment type="caution">
    <text evidence="10">The sequence shown here is derived from an EMBL/GenBank/DDBJ whole genome shotgun (WGS) entry which is preliminary data.</text>
</comment>
<feature type="domain" description="C2H2-type" evidence="9">
    <location>
        <begin position="143"/>
        <end position="170"/>
    </location>
</feature>
<keyword evidence="5" id="KW-0539">Nucleus</keyword>
<evidence type="ECO:0000256" key="7">
    <source>
        <dbReference type="SAM" id="MobiDB-lite"/>
    </source>
</evidence>
<feature type="domain" description="C2H2-type" evidence="9">
    <location>
        <begin position="171"/>
        <end position="189"/>
    </location>
</feature>
<accession>A0A8H4VW98</accession>
<evidence type="ECO:0000259" key="9">
    <source>
        <dbReference type="PROSITE" id="PS50157"/>
    </source>
</evidence>
<dbReference type="PANTHER" id="PTHR47660">
    <property type="entry name" value="TRANSCRIPTION FACTOR WITH C2H2 AND ZN(2)-CYS(6) DNA BINDING DOMAIN (EUROFUNG)-RELATED-RELATED"/>
    <property type="match status" value="1"/>
</dbReference>
<organism evidence="10 11">
    <name type="scientific">Cudoniella acicularis</name>
    <dbReference type="NCBI Taxonomy" id="354080"/>
    <lineage>
        <taxon>Eukaryota</taxon>
        <taxon>Fungi</taxon>
        <taxon>Dikarya</taxon>
        <taxon>Ascomycota</taxon>
        <taxon>Pezizomycotina</taxon>
        <taxon>Leotiomycetes</taxon>
        <taxon>Helotiales</taxon>
        <taxon>Tricladiaceae</taxon>
        <taxon>Cudoniella</taxon>
    </lineage>
</organism>
<keyword evidence="2" id="KW-0862">Zinc</keyword>
<dbReference type="InterPro" id="IPR007219">
    <property type="entry name" value="XnlR_reg_dom"/>
</dbReference>
<evidence type="ECO:0000259" key="8">
    <source>
        <dbReference type="PROSITE" id="PS50048"/>
    </source>
</evidence>
<name>A0A8H4VW98_9HELO</name>
<dbReference type="CDD" id="cd00067">
    <property type="entry name" value="GAL4"/>
    <property type="match status" value="1"/>
</dbReference>
<gene>
    <name evidence="10" type="ORF">G7Y89_g13210</name>
</gene>
<keyword evidence="11" id="KW-1185">Reference proteome</keyword>
<feature type="domain" description="Zn(2)-C6 fungal-type" evidence="8">
    <location>
        <begin position="213"/>
        <end position="242"/>
    </location>
</feature>
<evidence type="ECO:0000313" key="11">
    <source>
        <dbReference type="Proteomes" id="UP000566819"/>
    </source>
</evidence>
<proteinExistence type="predicted"/>
<dbReference type="Gene3D" id="3.30.160.60">
    <property type="entry name" value="Classic Zinc Finger"/>
    <property type="match status" value="2"/>
</dbReference>
<evidence type="ECO:0000256" key="1">
    <source>
        <dbReference type="ARBA" id="ARBA00022723"/>
    </source>
</evidence>
<dbReference type="SUPFAM" id="SSF57667">
    <property type="entry name" value="beta-beta-alpha zinc fingers"/>
    <property type="match status" value="1"/>
</dbReference>
<feature type="region of interest" description="Disordered" evidence="7">
    <location>
        <begin position="244"/>
        <end position="271"/>
    </location>
</feature>